<evidence type="ECO:0000256" key="1">
    <source>
        <dbReference type="ARBA" id="ARBA00004141"/>
    </source>
</evidence>
<dbReference type="GO" id="GO:0005886">
    <property type="term" value="C:plasma membrane"/>
    <property type="evidence" value="ECO:0007669"/>
    <property type="project" value="TreeGrafter"/>
</dbReference>
<comment type="subcellular location">
    <subcellularLocation>
        <location evidence="1">Membrane</location>
        <topology evidence="1">Multi-pass membrane protein</topology>
    </subcellularLocation>
</comment>
<proteinExistence type="inferred from homology"/>
<evidence type="ECO:0000256" key="6">
    <source>
        <dbReference type="ARBA" id="ARBA00022989"/>
    </source>
</evidence>
<dbReference type="InterPro" id="IPR026028">
    <property type="entry name" value="V-type_ATPase_116kDa_su_euka"/>
</dbReference>
<dbReference type="GO" id="GO:0007035">
    <property type="term" value="P:vacuolar acidification"/>
    <property type="evidence" value="ECO:0007669"/>
    <property type="project" value="TreeGrafter"/>
</dbReference>
<keyword evidence="5 9" id="KW-0375">Hydrogen ion transport</keyword>
<dbReference type="PANTHER" id="PTHR11629:SF22">
    <property type="entry name" value="V-TYPE PROTON ATPASE 116 KDA SUBUNIT A 2"/>
    <property type="match status" value="1"/>
</dbReference>
<keyword evidence="10" id="KW-0175">Coiled coil</keyword>
<dbReference type="Pfam" id="PF01496">
    <property type="entry name" value="V_ATPase_I"/>
    <property type="match status" value="1"/>
</dbReference>
<feature type="transmembrane region" description="Helical" evidence="9">
    <location>
        <begin position="550"/>
        <end position="568"/>
    </location>
</feature>
<keyword evidence="11" id="KW-1185">Reference proteome</keyword>
<dbReference type="GO" id="GO:0051117">
    <property type="term" value="F:ATPase binding"/>
    <property type="evidence" value="ECO:0007669"/>
    <property type="project" value="TreeGrafter"/>
</dbReference>
<keyword evidence="6 9" id="KW-1133">Transmembrane helix</keyword>
<sequence length="865" mass="98500">MGSIFRSEEMCLAQLFLQDGTAYSCMSELGEMGLVEFRDLNAQVSAFQRKHVADIRRCEDMEKILNYIEKEITKAGIVLPLTSGNPRAPLARDLLQIQTESEKLEGDLREVSRNQDTLRRNRLELEEYSHVLRISETFRDQSEEQIIEQAPSEYEEFPSVEKEPLVNSGLVQRLGARLSFIAGVVHPCKVAALERMLWRACRGYMVFHQMQIPEPLEDPDSGENVNWCVILVSYWGEQIGNKVRMICECYHCHLYPYPDTQKERRDLLMGLFTRIEDIKVVLLRTDDYLRQMLLKAVDNISTWQLQVRKTKAIYHALNLCRYDVTNRCLIAEVWCPTADLAGLQDVLRQVSIQGGASLPSFLTRIPTRESPPTLLRTNKLTGGFQGIVDAYGVGSYREVNPALYTIITFPFLFAVMFGDLGHGILMLLFALAMVLMEKRLAPKAAESEIFGIFFQGRYIVLLMGLFSIYTGLIYNDCFSKSINLFSSSWNVTAMYSSGPWTTEVVRANKLLSLDPKVEGVFSGPYPFGIDPIWNLAANRLTFLNSYKMKMSIILGMVHMTFGVILSVFNHRFFRRPLDIWLVFIPEMVFMLFLFGYLVLMVLYKWCAWGVDDAQTAPSILIIFINMFLFRPSSREKGGPGLLFAGQEGLQYFLMVVALLMVPLLLLGKPYVLYRKHMVQARHGANSRRDGSSQRIRRYQEEEYIPLINETDEVTVSMLMPDEDTEPGADAGTDTGAEKFDTGDTFMHQAIHTIEYCLGCISNTASYLRLWALSLAHAELSEVLWNMVMRTGLKLPSSAGGPLLLPVFGFFGTLTVVILLFMEGLSAFLHALRLHWVEFQNKFYSGMGYKFAPFSFTTILLRTRHA</sequence>
<dbReference type="AlphaFoldDB" id="A0AAJ7SPW6"/>
<dbReference type="GO" id="GO:0046961">
    <property type="term" value="F:proton-transporting ATPase activity, rotational mechanism"/>
    <property type="evidence" value="ECO:0007669"/>
    <property type="project" value="InterPro"/>
</dbReference>
<feature type="coiled-coil region" evidence="10">
    <location>
        <begin position="94"/>
        <end position="121"/>
    </location>
</feature>
<protein>
    <recommendedName>
        <fullName evidence="9">V-type proton ATPase subunit a</fullName>
    </recommendedName>
</protein>
<evidence type="ECO:0000256" key="5">
    <source>
        <dbReference type="ARBA" id="ARBA00022781"/>
    </source>
</evidence>
<evidence type="ECO:0000256" key="8">
    <source>
        <dbReference type="ARBA" id="ARBA00023136"/>
    </source>
</evidence>
<feature type="transmembrane region" description="Helical" evidence="9">
    <location>
        <begin position="456"/>
        <end position="474"/>
    </location>
</feature>
<dbReference type="KEGG" id="pmrn:116939263"/>
<feature type="transmembrane region" description="Helical" evidence="9">
    <location>
        <begin position="580"/>
        <end position="603"/>
    </location>
</feature>
<evidence type="ECO:0000256" key="9">
    <source>
        <dbReference type="RuleBase" id="RU361189"/>
    </source>
</evidence>
<keyword evidence="8 9" id="KW-0472">Membrane</keyword>
<comment type="function">
    <text evidence="9">Essential component of the vacuolar proton pump (V-ATPase), a multimeric enzyme that catalyzes the translocation of protons across the membranes. Required for assembly and activity of the V-ATPase.</text>
</comment>
<dbReference type="GeneID" id="116939263"/>
<evidence type="ECO:0000256" key="2">
    <source>
        <dbReference type="ARBA" id="ARBA00009904"/>
    </source>
</evidence>
<reference evidence="12" key="1">
    <citation type="submission" date="2025-08" db="UniProtKB">
        <authorList>
            <consortium name="RefSeq"/>
        </authorList>
    </citation>
    <scope>IDENTIFICATION</scope>
    <source>
        <tissue evidence="12">Sperm</tissue>
    </source>
</reference>
<evidence type="ECO:0000313" key="11">
    <source>
        <dbReference type="Proteomes" id="UP001318040"/>
    </source>
</evidence>
<evidence type="ECO:0000256" key="3">
    <source>
        <dbReference type="ARBA" id="ARBA00022448"/>
    </source>
</evidence>
<keyword evidence="7 9" id="KW-0406">Ion transport</keyword>
<evidence type="ECO:0000256" key="7">
    <source>
        <dbReference type="ARBA" id="ARBA00023065"/>
    </source>
</evidence>
<feature type="transmembrane region" description="Helical" evidence="9">
    <location>
        <begin position="649"/>
        <end position="667"/>
    </location>
</feature>
<organism evidence="11 12">
    <name type="scientific">Petromyzon marinus</name>
    <name type="common">Sea lamprey</name>
    <dbReference type="NCBI Taxonomy" id="7757"/>
    <lineage>
        <taxon>Eukaryota</taxon>
        <taxon>Metazoa</taxon>
        <taxon>Chordata</taxon>
        <taxon>Craniata</taxon>
        <taxon>Vertebrata</taxon>
        <taxon>Cyclostomata</taxon>
        <taxon>Hyperoartia</taxon>
        <taxon>Petromyzontiformes</taxon>
        <taxon>Petromyzontidae</taxon>
        <taxon>Petromyzon</taxon>
    </lineage>
</organism>
<evidence type="ECO:0000256" key="4">
    <source>
        <dbReference type="ARBA" id="ARBA00022692"/>
    </source>
</evidence>
<name>A0AAJ7SPW6_PETMA</name>
<keyword evidence="3 9" id="KW-0813">Transport</keyword>
<accession>A0AAJ7SPW6</accession>
<feature type="transmembrane region" description="Helical" evidence="9">
    <location>
        <begin position="802"/>
        <end position="821"/>
    </location>
</feature>
<keyword evidence="4 9" id="KW-0812">Transmembrane</keyword>
<dbReference type="Proteomes" id="UP001318040">
    <property type="component" value="Chromosome 5"/>
</dbReference>
<feature type="transmembrane region" description="Helical" evidence="9">
    <location>
        <begin position="411"/>
        <end position="435"/>
    </location>
</feature>
<dbReference type="GO" id="GO:0000220">
    <property type="term" value="C:vacuolar proton-transporting V-type ATPase, V0 domain"/>
    <property type="evidence" value="ECO:0007669"/>
    <property type="project" value="InterPro"/>
</dbReference>
<dbReference type="PIRSF" id="PIRSF001293">
    <property type="entry name" value="ATP6V0A1"/>
    <property type="match status" value="1"/>
</dbReference>
<dbReference type="InterPro" id="IPR002490">
    <property type="entry name" value="V-ATPase_116kDa_su"/>
</dbReference>
<comment type="similarity">
    <text evidence="2 9">Belongs to the V-ATPase 116 kDa subunit family.</text>
</comment>
<gene>
    <name evidence="12" type="primary">LOC116939263</name>
</gene>
<evidence type="ECO:0000313" key="12">
    <source>
        <dbReference type="RefSeq" id="XP_032803352.1"/>
    </source>
</evidence>
<dbReference type="PANTHER" id="PTHR11629">
    <property type="entry name" value="VACUOLAR PROTON ATPASES"/>
    <property type="match status" value="1"/>
</dbReference>
<evidence type="ECO:0000256" key="10">
    <source>
        <dbReference type="SAM" id="Coils"/>
    </source>
</evidence>
<dbReference type="RefSeq" id="XP_032803352.1">
    <property type="nucleotide sequence ID" value="XM_032947461.1"/>
</dbReference>